<protein>
    <submittedName>
        <fullName evidence="2">Putative secreted peptide</fullName>
    </submittedName>
</protein>
<feature type="signal peptide" evidence="1">
    <location>
        <begin position="1"/>
        <end position="31"/>
    </location>
</feature>
<evidence type="ECO:0000256" key="1">
    <source>
        <dbReference type="SAM" id="SignalP"/>
    </source>
</evidence>
<keyword evidence="1" id="KW-0732">Signal</keyword>
<proteinExistence type="predicted"/>
<feature type="chain" id="PRO_5014888887" evidence="1">
    <location>
        <begin position="32"/>
        <end position="69"/>
    </location>
</feature>
<dbReference type="AlphaFoldDB" id="A0A2M3ZW35"/>
<name>A0A2M3ZW35_9DIPT</name>
<organism evidence="2">
    <name type="scientific">Anopheles braziliensis</name>
    <dbReference type="NCBI Taxonomy" id="58242"/>
    <lineage>
        <taxon>Eukaryota</taxon>
        <taxon>Metazoa</taxon>
        <taxon>Ecdysozoa</taxon>
        <taxon>Arthropoda</taxon>
        <taxon>Hexapoda</taxon>
        <taxon>Insecta</taxon>
        <taxon>Pterygota</taxon>
        <taxon>Neoptera</taxon>
        <taxon>Endopterygota</taxon>
        <taxon>Diptera</taxon>
        <taxon>Nematocera</taxon>
        <taxon>Culicoidea</taxon>
        <taxon>Culicidae</taxon>
        <taxon>Anophelinae</taxon>
        <taxon>Anopheles</taxon>
    </lineage>
</organism>
<dbReference type="EMBL" id="GGFM01011980">
    <property type="protein sequence ID" value="MBW32731.1"/>
    <property type="molecule type" value="Transcribed_RNA"/>
</dbReference>
<accession>A0A2M3ZW35</accession>
<sequence>MIARFSASGWFRLSGLVFPCLLHCDAGPILGKVTPQPERPPVECCYCVATPYSRGPGREAQHRFFSICN</sequence>
<evidence type="ECO:0000313" key="2">
    <source>
        <dbReference type="EMBL" id="MBW32731.1"/>
    </source>
</evidence>
<reference evidence="2" key="1">
    <citation type="submission" date="2018-01" db="EMBL/GenBank/DDBJ databases">
        <title>An insight into the sialome of Amazonian anophelines.</title>
        <authorList>
            <person name="Ribeiro J.M."/>
            <person name="Scarpassa V."/>
            <person name="Calvo E."/>
        </authorList>
    </citation>
    <scope>NUCLEOTIDE SEQUENCE</scope>
    <source>
        <tissue evidence="2">Salivary glands</tissue>
    </source>
</reference>